<dbReference type="InterPro" id="IPR014756">
    <property type="entry name" value="Ig_E-set"/>
</dbReference>
<evidence type="ECO:0000313" key="4">
    <source>
        <dbReference type="Proteomes" id="UP001589647"/>
    </source>
</evidence>
<dbReference type="Pfam" id="PF14065">
    <property type="entry name" value="Pvc16_N"/>
    <property type="match status" value="1"/>
</dbReference>
<dbReference type="SUPFAM" id="SSF81296">
    <property type="entry name" value="E set domains"/>
    <property type="match status" value="1"/>
</dbReference>
<dbReference type="InterPro" id="IPR002909">
    <property type="entry name" value="IPT_dom"/>
</dbReference>
<dbReference type="EMBL" id="JBHMEI010000039">
    <property type="protein sequence ID" value="MFB9206670.1"/>
    <property type="molecule type" value="Genomic_DNA"/>
</dbReference>
<keyword evidence="4" id="KW-1185">Reference proteome</keyword>
<organism evidence="3 4">
    <name type="scientific">Nonomuraea spiralis</name>
    <dbReference type="NCBI Taxonomy" id="46182"/>
    <lineage>
        <taxon>Bacteria</taxon>
        <taxon>Bacillati</taxon>
        <taxon>Actinomycetota</taxon>
        <taxon>Actinomycetes</taxon>
        <taxon>Streptosporangiales</taxon>
        <taxon>Streptosporangiaceae</taxon>
        <taxon>Nonomuraea</taxon>
    </lineage>
</organism>
<dbReference type="InterPro" id="IPR013783">
    <property type="entry name" value="Ig-like_fold"/>
</dbReference>
<feature type="domain" description="Pvc16 N-terminal" evidence="2">
    <location>
        <begin position="10"/>
        <end position="171"/>
    </location>
</feature>
<gene>
    <name evidence="3" type="ORF">ACFFV7_36130</name>
</gene>
<dbReference type="Pfam" id="PF01833">
    <property type="entry name" value="TIG"/>
    <property type="match status" value="1"/>
</dbReference>
<dbReference type="Proteomes" id="UP001589647">
    <property type="component" value="Unassembled WGS sequence"/>
</dbReference>
<comment type="caution">
    <text evidence="3">The sequence shown here is derived from an EMBL/GenBank/DDBJ whole genome shotgun (WGS) entry which is preliminary data.</text>
</comment>
<dbReference type="InterPro" id="IPR025351">
    <property type="entry name" value="Pvc16_N"/>
</dbReference>
<reference evidence="3 4" key="1">
    <citation type="submission" date="2024-09" db="EMBL/GenBank/DDBJ databases">
        <authorList>
            <person name="Sun Q."/>
            <person name="Mori K."/>
        </authorList>
    </citation>
    <scope>NUCLEOTIDE SEQUENCE [LARGE SCALE GENOMIC DNA]</scope>
    <source>
        <strain evidence="3 4">CCM 3426</strain>
    </source>
</reference>
<evidence type="ECO:0000313" key="3">
    <source>
        <dbReference type="EMBL" id="MFB9206670.1"/>
    </source>
</evidence>
<proteinExistence type="predicted"/>
<feature type="domain" description="IPT/TIG" evidence="1">
    <location>
        <begin position="196"/>
        <end position="260"/>
    </location>
</feature>
<accession>A0ABV5IQ51</accession>
<name>A0ABV5IQ51_9ACTN</name>
<evidence type="ECO:0000259" key="1">
    <source>
        <dbReference type="Pfam" id="PF01833"/>
    </source>
</evidence>
<sequence length="272" mass="29913">MSDSTAIGMVSASLRKLLLEEFRLCPAPKVTILAPDEQGPDRRLNLFLYKLVENPFLKNQDWTAQGDGIVPPPLSLTLFYVLTSYAPNDDQMGNVTAQQLLGEAMRIFSEHATIPTRYLESGLHAARERLNIVSDESGWEELTNLWSAFSQPFRLSVPYRVSTVQIDRSPDGSHPVPKRVRRVGVPEPRVSFKPPVITEMTGAGTELAFTGTHLGGWQVSIWFGGIPLAAGGPLTGDTFTCPLPPGLAAGLYEVRVEISGMFRRTFLYEAAP</sequence>
<evidence type="ECO:0000259" key="2">
    <source>
        <dbReference type="Pfam" id="PF14065"/>
    </source>
</evidence>
<dbReference type="RefSeq" id="WP_189650723.1">
    <property type="nucleotide sequence ID" value="NZ_BMRC01000015.1"/>
</dbReference>
<dbReference type="Gene3D" id="2.60.40.10">
    <property type="entry name" value="Immunoglobulins"/>
    <property type="match status" value="1"/>
</dbReference>
<protein>
    <submittedName>
        <fullName evidence="3">DUF4255 domain-containing protein</fullName>
    </submittedName>
</protein>